<organism evidence="3 4">
    <name type="scientific">Streptomyces atratus</name>
    <dbReference type="NCBI Taxonomy" id="1893"/>
    <lineage>
        <taxon>Bacteria</taxon>
        <taxon>Bacillati</taxon>
        <taxon>Actinomycetota</taxon>
        <taxon>Actinomycetes</taxon>
        <taxon>Kitasatosporales</taxon>
        <taxon>Streptomycetaceae</taxon>
        <taxon>Streptomyces</taxon>
    </lineage>
</organism>
<name>A0A1K2A0P7_STRAR</name>
<dbReference type="InterPro" id="IPR052739">
    <property type="entry name" value="FAAH2"/>
</dbReference>
<feature type="region of interest" description="Disordered" evidence="1">
    <location>
        <begin position="217"/>
        <end position="251"/>
    </location>
</feature>
<evidence type="ECO:0000259" key="2">
    <source>
        <dbReference type="Pfam" id="PF01425"/>
    </source>
</evidence>
<feature type="compositionally biased region" description="Basic and acidic residues" evidence="1">
    <location>
        <begin position="242"/>
        <end position="251"/>
    </location>
</feature>
<dbReference type="GO" id="GO:0012505">
    <property type="term" value="C:endomembrane system"/>
    <property type="evidence" value="ECO:0007669"/>
    <property type="project" value="TreeGrafter"/>
</dbReference>
<dbReference type="Pfam" id="PF01425">
    <property type="entry name" value="Amidase"/>
    <property type="match status" value="1"/>
</dbReference>
<dbReference type="SUPFAM" id="SSF75304">
    <property type="entry name" value="Amidase signature (AS) enzymes"/>
    <property type="match status" value="1"/>
</dbReference>
<reference evidence="3 4" key="1">
    <citation type="submission" date="2016-11" db="EMBL/GenBank/DDBJ databases">
        <authorList>
            <person name="Jaros S."/>
            <person name="Januszkiewicz K."/>
            <person name="Wedrychowicz H."/>
        </authorList>
    </citation>
    <scope>NUCLEOTIDE SEQUENCE [LARGE SCALE GENOMIC DNA]</scope>
    <source>
        <strain evidence="3 4">OK807</strain>
    </source>
</reference>
<dbReference type="STRING" id="1893.SAMN02787144_1006184"/>
<dbReference type="Proteomes" id="UP000181909">
    <property type="component" value="Unassembled WGS sequence"/>
</dbReference>
<dbReference type="InterPro" id="IPR023631">
    <property type="entry name" value="Amidase_dom"/>
</dbReference>
<gene>
    <name evidence="3" type="ORF">SAMN02787144_1006184</name>
</gene>
<evidence type="ECO:0000313" key="4">
    <source>
        <dbReference type="Proteomes" id="UP000181909"/>
    </source>
</evidence>
<dbReference type="Gene3D" id="3.90.1300.10">
    <property type="entry name" value="Amidase signature (AS) domain"/>
    <property type="match status" value="1"/>
</dbReference>
<sequence length="288" mass="30283">MDRAAEGGQVGRDDRRQEIEVTGSEDFGAFGTALGVPSVFWHFGGADPALFQHIDPGTLLTDGLPDTIPANHSPYFAPVPEPTIRTGVTALLAAAAHWLAGRSLTEGSLVDVGSTATENAPVIDRILDAGGIIHARTATPEFSIATFTHSRLWGVTRNPWNPEFTPGGSSGGAGASLAAGTALLTSASDIGGSTRIPAAFTGTVGYKAPYGRIPGVAPPAAPRSARPHWKGRQGRPAAAARSDPRSVRRIGDSWPRCQWGIRVRRLGWQAAGGGRARWPRRGRLRVLP</sequence>
<evidence type="ECO:0000256" key="1">
    <source>
        <dbReference type="SAM" id="MobiDB-lite"/>
    </source>
</evidence>
<evidence type="ECO:0000313" key="3">
    <source>
        <dbReference type="EMBL" id="SFX79420.1"/>
    </source>
</evidence>
<dbReference type="AlphaFoldDB" id="A0A1K2A0P7"/>
<protein>
    <submittedName>
        <fullName evidence="3">Amidase</fullName>
    </submittedName>
</protein>
<accession>A0A1K2A0P7</accession>
<dbReference type="InterPro" id="IPR036928">
    <property type="entry name" value="AS_sf"/>
</dbReference>
<dbReference type="RefSeq" id="WP_256259748.1">
    <property type="nucleotide sequence ID" value="NZ_FPJO01000006.1"/>
</dbReference>
<dbReference type="Gene3D" id="3.40.630.10">
    <property type="entry name" value="Zn peptidases"/>
    <property type="match status" value="1"/>
</dbReference>
<dbReference type="PANTHER" id="PTHR43372">
    <property type="entry name" value="FATTY-ACID AMIDE HYDROLASE"/>
    <property type="match status" value="1"/>
</dbReference>
<dbReference type="EMBL" id="FPJO01000006">
    <property type="protein sequence ID" value="SFX79420.1"/>
    <property type="molecule type" value="Genomic_DNA"/>
</dbReference>
<feature type="domain" description="Amidase" evidence="2">
    <location>
        <begin position="101"/>
        <end position="214"/>
    </location>
</feature>
<dbReference type="PANTHER" id="PTHR43372:SF4">
    <property type="entry name" value="FATTY-ACID AMIDE HYDROLASE 2"/>
    <property type="match status" value="1"/>
</dbReference>
<proteinExistence type="predicted"/>